<dbReference type="EMBL" id="OU594945">
    <property type="protein sequence ID" value="CAG9289032.1"/>
    <property type="molecule type" value="Genomic_DNA"/>
</dbReference>
<evidence type="ECO:0000256" key="1">
    <source>
        <dbReference type="ARBA" id="ARBA00004653"/>
    </source>
</evidence>
<dbReference type="AlphaFoldDB" id="A0A8J9TJ83"/>
<evidence type="ECO:0000256" key="4">
    <source>
        <dbReference type="ARBA" id="ARBA00023034"/>
    </source>
</evidence>
<sequence>MFLFDSAMLALGDILFLTGLTLTIGFSRTLRFFSRPDRMRGIISFFGGILLVMFRWPIFGMILQFYGLIYLFGQFFPIAAQSMKDTPVVGEVFRIPAVERFLESFGGARDSRRAPV</sequence>
<dbReference type="GO" id="GO:0005829">
    <property type="term" value="C:cytosol"/>
    <property type="evidence" value="ECO:0007669"/>
    <property type="project" value="GOC"/>
</dbReference>
<evidence type="ECO:0000256" key="2">
    <source>
        <dbReference type="ARBA" id="ARBA00022692"/>
    </source>
</evidence>
<protein>
    <submittedName>
        <fullName evidence="8">Uncharacterized protein</fullName>
    </submittedName>
</protein>
<evidence type="ECO:0000256" key="5">
    <source>
        <dbReference type="ARBA" id="ARBA00023136"/>
    </source>
</evidence>
<proteinExistence type="inferred from homology"/>
<feature type="transmembrane region" description="Helical" evidence="7">
    <location>
        <begin position="39"/>
        <end position="56"/>
    </location>
</feature>
<keyword evidence="3 7" id="KW-1133">Transmembrane helix</keyword>
<gene>
    <name evidence="8" type="ORF">PTTT1_LOCUS40363</name>
</gene>
<accession>A0A8J9TJ83</accession>
<keyword evidence="2 7" id="KW-0812">Transmembrane</keyword>
<evidence type="ECO:0000256" key="3">
    <source>
        <dbReference type="ARBA" id="ARBA00022989"/>
    </source>
</evidence>
<dbReference type="GO" id="GO:0042147">
    <property type="term" value="P:retrograde transport, endosome to Golgi"/>
    <property type="evidence" value="ECO:0007669"/>
    <property type="project" value="InterPro"/>
</dbReference>
<dbReference type="GO" id="GO:0000139">
    <property type="term" value="C:Golgi membrane"/>
    <property type="evidence" value="ECO:0007669"/>
    <property type="project" value="UniProtKB-SubCell"/>
</dbReference>
<evidence type="ECO:0000256" key="6">
    <source>
        <dbReference type="ARBA" id="ARBA00025799"/>
    </source>
</evidence>
<evidence type="ECO:0000313" key="8">
    <source>
        <dbReference type="EMBL" id="CAG9289032.1"/>
    </source>
</evidence>
<dbReference type="InterPro" id="IPR045176">
    <property type="entry name" value="Got1"/>
</dbReference>
<dbReference type="InterPro" id="IPR007305">
    <property type="entry name" value="Vesicle_transpt_Got1/SFT2"/>
</dbReference>
<dbReference type="PANTHER" id="PTHR21493">
    <property type="entry name" value="CGI-141-RELATED/LIPASE CONTAINING PROTEIN"/>
    <property type="match status" value="1"/>
</dbReference>
<feature type="transmembrane region" description="Helical" evidence="7">
    <location>
        <begin position="6"/>
        <end position="27"/>
    </location>
</feature>
<comment type="similarity">
    <text evidence="6">Belongs to the GOT1 family.</text>
</comment>
<reference evidence="8" key="1">
    <citation type="submission" date="2022-02" db="EMBL/GenBank/DDBJ databases">
        <authorList>
            <person name="Giguere J D."/>
        </authorList>
    </citation>
    <scope>NUCLEOTIDE SEQUENCE</scope>
    <source>
        <strain evidence="8">CCAP 1055/1</strain>
    </source>
</reference>
<comment type="subcellular location">
    <subcellularLocation>
        <location evidence="1">Golgi apparatus membrane</location>
        <topology evidence="1">Multi-pass membrane protein</topology>
    </subcellularLocation>
</comment>
<dbReference type="GO" id="GO:0006888">
    <property type="term" value="P:endoplasmic reticulum to Golgi vesicle-mediated transport"/>
    <property type="evidence" value="ECO:0007669"/>
    <property type="project" value="InterPro"/>
</dbReference>
<dbReference type="Proteomes" id="UP000836788">
    <property type="component" value="Chromosome 4"/>
</dbReference>
<organism evidence="8">
    <name type="scientific">Phaeodactylum tricornutum</name>
    <name type="common">Diatom</name>
    <dbReference type="NCBI Taxonomy" id="2850"/>
    <lineage>
        <taxon>Eukaryota</taxon>
        <taxon>Sar</taxon>
        <taxon>Stramenopiles</taxon>
        <taxon>Ochrophyta</taxon>
        <taxon>Bacillariophyta</taxon>
        <taxon>Bacillariophyceae</taxon>
        <taxon>Bacillariophycidae</taxon>
        <taxon>Naviculales</taxon>
        <taxon>Phaeodactylaceae</taxon>
        <taxon>Phaeodactylum</taxon>
    </lineage>
</organism>
<keyword evidence="4" id="KW-0333">Golgi apparatus</keyword>
<dbReference type="Pfam" id="PF04178">
    <property type="entry name" value="Got1"/>
    <property type="match status" value="1"/>
</dbReference>
<dbReference type="PANTHER" id="PTHR21493:SF9">
    <property type="entry name" value="GOLGI TRANSPORT PROTEIN 1-RELATED"/>
    <property type="match status" value="1"/>
</dbReference>
<keyword evidence="5 7" id="KW-0472">Membrane</keyword>
<evidence type="ECO:0000256" key="7">
    <source>
        <dbReference type="SAM" id="Phobius"/>
    </source>
</evidence>
<name>A0A8J9TJ83_PHATR</name>